<sequence>MSWASVQWQALKRQVEDNPRLKWALFLIVLLLAAFAWQALDGLRVSMQQQAIDEEARLRRTRALEGQDIWLARAAEAATMEDALWAQLPEASTVGLAQASLQNWLRGLSTAVAARRELNVSVDSAHVLESPAGVIRVHGRIAGALSARQAMEMLRQIESSPNLMVVETITIRSGRGGSVDIGINAYYRQPSGGRLHEEAGARARRGGRPRRRGRRGVAAATDSACAAGRTAVGAARSGYTAALFAGPVPGGATERGLAG</sequence>
<dbReference type="RefSeq" id="WP_144891015.1">
    <property type="nucleotide sequence ID" value="NZ_CP042218.1"/>
</dbReference>
<name>A0A518N343_9GAMM</name>
<feature type="transmembrane region" description="Helical" evidence="2">
    <location>
        <begin position="21"/>
        <end position="40"/>
    </location>
</feature>
<gene>
    <name evidence="3" type="ORF">FPZ22_05115</name>
</gene>
<organism evidence="3 4">
    <name type="scientific">Luteimonas granuli</name>
    <dbReference type="NCBI Taxonomy" id="1176533"/>
    <lineage>
        <taxon>Bacteria</taxon>
        <taxon>Pseudomonadati</taxon>
        <taxon>Pseudomonadota</taxon>
        <taxon>Gammaproteobacteria</taxon>
        <taxon>Lysobacterales</taxon>
        <taxon>Lysobacteraceae</taxon>
        <taxon>Luteimonas</taxon>
    </lineage>
</organism>
<reference evidence="3 4" key="1">
    <citation type="submission" date="2019-07" db="EMBL/GenBank/DDBJ databases">
        <title>Full genome sequence of Luteimonas sp. Gr-4.</title>
        <authorList>
            <person name="Im W.-T."/>
        </authorList>
    </citation>
    <scope>NUCLEOTIDE SEQUENCE [LARGE SCALE GENOMIC DNA]</scope>
    <source>
        <strain evidence="3 4">Gr-4</strain>
    </source>
</reference>
<keyword evidence="2" id="KW-0812">Transmembrane</keyword>
<proteinExistence type="predicted"/>
<keyword evidence="2" id="KW-1133">Transmembrane helix</keyword>
<dbReference type="Proteomes" id="UP000316584">
    <property type="component" value="Chromosome"/>
</dbReference>
<dbReference type="OrthoDB" id="6049335at2"/>
<protein>
    <recommendedName>
        <fullName evidence="5">PilN domain-containing protein</fullName>
    </recommendedName>
</protein>
<evidence type="ECO:0000313" key="3">
    <source>
        <dbReference type="EMBL" id="QDW66351.1"/>
    </source>
</evidence>
<evidence type="ECO:0008006" key="5">
    <source>
        <dbReference type="Google" id="ProtNLM"/>
    </source>
</evidence>
<keyword evidence="2" id="KW-0472">Membrane</keyword>
<dbReference type="KEGG" id="lug:FPZ22_05115"/>
<evidence type="ECO:0000313" key="4">
    <source>
        <dbReference type="Proteomes" id="UP000316584"/>
    </source>
</evidence>
<feature type="region of interest" description="Disordered" evidence="1">
    <location>
        <begin position="194"/>
        <end position="219"/>
    </location>
</feature>
<evidence type="ECO:0000256" key="1">
    <source>
        <dbReference type="SAM" id="MobiDB-lite"/>
    </source>
</evidence>
<keyword evidence="4" id="KW-1185">Reference proteome</keyword>
<dbReference type="EMBL" id="CP042218">
    <property type="protein sequence ID" value="QDW66351.1"/>
    <property type="molecule type" value="Genomic_DNA"/>
</dbReference>
<accession>A0A518N343</accession>
<evidence type="ECO:0000256" key="2">
    <source>
        <dbReference type="SAM" id="Phobius"/>
    </source>
</evidence>
<feature type="compositionally biased region" description="Basic residues" evidence="1">
    <location>
        <begin position="202"/>
        <end position="215"/>
    </location>
</feature>
<dbReference type="AlphaFoldDB" id="A0A518N343"/>